<dbReference type="Gene3D" id="3.40.390.10">
    <property type="entry name" value="Collagenase (Catalytic Domain)"/>
    <property type="match status" value="1"/>
</dbReference>
<dbReference type="PROSITE" id="PS50215">
    <property type="entry name" value="ADAM_MEPRO"/>
    <property type="match status" value="1"/>
</dbReference>
<accession>A0ABU9BT14</accession>
<name>A0ABU9BT14_9BURK</name>
<dbReference type="InterPro" id="IPR001064">
    <property type="entry name" value="Beta/gamma_crystallin"/>
</dbReference>
<evidence type="ECO:0000259" key="4">
    <source>
        <dbReference type="PROSITE" id="PS50215"/>
    </source>
</evidence>
<evidence type="ECO:0000313" key="6">
    <source>
        <dbReference type="EMBL" id="MEK8032869.1"/>
    </source>
</evidence>
<dbReference type="SUPFAM" id="SSF55486">
    <property type="entry name" value="Metalloproteases ('zincins'), catalytic domain"/>
    <property type="match status" value="1"/>
</dbReference>
<sequence>MHTHARLSRAVLASKPARGTRRPATGLLKWCAAAALLATTAAHAAEVKIFGAHPQGQALSRAEMARPADVPDKGSFPVSVNLRQLRKLPIQGEAELNLPDGRRMVVVHDETHRSESGNHTFVGHLRDHGKDFRVIITEAPNGLANGIVTLPEGGLRLEGRTGQTWLIDPQRAGIGYAPLAEPRLPDTLSSAVQRKLEAAAAEEKGQGDEARIQPLAQSTVDMMVVYTPNMVSRYGGDAGARARIDSQMAIFNQILRDSAVEVTARLVKALYVNQDDNVNQGTLLTMITNGQGAFANVRPERDAAKADVVHLLHKPTVGVGSCGIAYLSVTKGPTGHADWAYGVTDDNCPTMVMAHEVGHNFGMNHDHAQGGGEPVFPYAWGYIVPGTNYGDVMSYAGTHYYKYSNPRIGGCSGQACGQDGWADAARAINETKGIVANYRIGARTPACFYEHANYAGKVLCSTTDNPWVGASWNDIISSVRVPAGTRVTLYEHANYQGRALVLTSDTSLVPADFNDKTSSFRVAR</sequence>
<feature type="domain" description="Peptidase M12B" evidence="4">
    <location>
        <begin position="218"/>
        <end position="366"/>
    </location>
</feature>
<dbReference type="InterPro" id="IPR001590">
    <property type="entry name" value="Peptidase_M12B"/>
</dbReference>
<dbReference type="InterPro" id="IPR024079">
    <property type="entry name" value="MetalloPept_cat_dom_sf"/>
</dbReference>
<comment type="similarity">
    <text evidence="1">Belongs to the beta/gamma-crystallin family.</text>
</comment>
<evidence type="ECO:0000256" key="3">
    <source>
        <dbReference type="SAM" id="SignalP"/>
    </source>
</evidence>
<feature type="signal peptide" evidence="3">
    <location>
        <begin position="1"/>
        <end position="44"/>
    </location>
</feature>
<dbReference type="SMART" id="SM00247">
    <property type="entry name" value="XTALbg"/>
    <property type="match status" value="1"/>
</dbReference>
<evidence type="ECO:0000259" key="5">
    <source>
        <dbReference type="PROSITE" id="PS50915"/>
    </source>
</evidence>
<dbReference type="Gene3D" id="2.60.20.10">
    <property type="entry name" value="Crystallins"/>
    <property type="match status" value="1"/>
</dbReference>
<keyword evidence="2" id="KW-0677">Repeat</keyword>
<proteinExistence type="inferred from homology"/>
<dbReference type="SUPFAM" id="SSF49695">
    <property type="entry name" value="gamma-Crystallin-like"/>
    <property type="match status" value="1"/>
</dbReference>
<gene>
    <name evidence="6" type="ORF">AACH06_18775</name>
</gene>
<comment type="caution">
    <text evidence="6">The sequence shown here is derived from an EMBL/GenBank/DDBJ whole genome shotgun (WGS) entry which is preliminary data.</text>
</comment>
<dbReference type="Pfam" id="PF13688">
    <property type="entry name" value="Reprolysin_5"/>
    <property type="match status" value="1"/>
</dbReference>
<feature type="chain" id="PRO_5047024717" evidence="3">
    <location>
        <begin position="45"/>
        <end position="524"/>
    </location>
</feature>
<dbReference type="EMBL" id="JBBUTG010000012">
    <property type="protein sequence ID" value="MEK8032869.1"/>
    <property type="molecule type" value="Genomic_DNA"/>
</dbReference>
<evidence type="ECO:0000313" key="7">
    <source>
        <dbReference type="Proteomes" id="UP001371218"/>
    </source>
</evidence>
<keyword evidence="7" id="KW-1185">Reference proteome</keyword>
<dbReference type="PROSITE" id="PS50915">
    <property type="entry name" value="CRYSTALLIN_BETA_GAMMA"/>
    <property type="match status" value="1"/>
</dbReference>
<dbReference type="Proteomes" id="UP001371218">
    <property type="component" value="Unassembled WGS sequence"/>
</dbReference>
<reference evidence="6 7" key="1">
    <citation type="submission" date="2024-04" db="EMBL/GenBank/DDBJ databases">
        <title>Novel species of the genus Ideonella isolated from streams.</title>
        <authorList>
            <person name="Lu H."/>
        </authorList>
    </citation>
    <scope>NUCLEOTIDE SEQUENCE [LARGE SCALE GENOMIC DNA]</scope>
    <source>
        <strain evidence="6 7">DXS29W</strain>
    </source>
</reference>
<dbReference type="InterPro" id="IPR011024">
    <property type="entry name" value="G_crystallin-like"/>
</dbReference>
<feature type="domain" description="Beta/gamma crystallin 'Greek key'" evidence="5">
    <location>
        <begin position="485"/>
        <end position="524"/>
    </location>
</feature>
<dbReference type="Pfam" id="PF03995">
    <property type="entry name" value="Inhibitor_I36"/>
    <property type="match status" value="1"/>
</dbReference>
<protein>
    <submittedName>
        <fullName evidence="6">M12 family metallo-peptidase</fullName>
    </submittedName>
</protein>
<organism evidence="6 7">
    <name type="scientific">Ideonella lacteola</name>
    <dbReference type="NCBI Taxonomy" id="2984193"/>
    <lineage>
        <taxon>Bacteria</taxon>
        <taxon>Pseudomonadati</taxon>
        <taxon>Pseudomonadota</taxon>
        <taxon>Betaproteobacteria</taxon>
        <taxon>Burkholderiales</taxon>
        <taxon>Sphaerotilaceae</taxon>
        <taxon>Ideonella</taxon>
    </lineage>
</organism>
<dbReference type="RefSeq" id="WP_341427283.1">
    <property type="nucleotide sequence ID" value="NZ_JBBUTG010000012.1"/>
</dbReference>
<evidence type="ECO:0000256" key="1">
    <source>
        <dbReference type="ARBA" id="ARBA00009646"/>
    </source>
</evidence>
<evidence type="ECO:0000256" key="2">
    <source>
        <dbReference type="ARBA" id="ARBA00022737"/>
    </source>
</evidence>
<keyword evidence="3" id="KW-0732">Signal</keyword>